<dbReference type="InterPro" id="IPR001638">
    <property type="entry name" value="Solute-binding_3/MltF_N"/>
</dbReference>
<keyword evidence="5" id="KW-1185">Reference proteome</keyword>
<gene>
    <name evidence="4" type="ORF">C5L14_23580</name>
</gene>
<dbReference type="SMART" id="SM00062">
    <property type="entry name" value="PBPb"/>
    <property type="match status" value="1"/>
</dbReference>
<evidence type="ECO:0000313" key="4">
    <source>
        <dbReference type="EMBL" id="PRH84942.1"/>
    </source>
</evidence>
<dbReference type="CDD" id="cd01004">
    <property type="entry name" value="PBP2_MidA_like"/>
    <property type="match status" value="1"/>
</dbReference>
<sequence length="278" mass="29946">MRAFRAVLPRLRPDFAFLSASLLAVSITTTAWAQPVQPPAAIAEAKKMVICADIGSPPLSFYKDDGSLAGAEIELGNAIAKQLGVSAEWKQVQFDGIIPALIAKQCDVIMSELYDKPKRREVVDFVDYLASSQSLVVLKGNASHISGLADLSGKKVAVENGTTIQSLVDDENKKLAGEGKAQAQVVVFPKDTDAFQALRIGQVDAYGTTIKTAGYYFKQAPDLFEMGGEPFAQAIIGAAFRKDDTELQKAFAAALDAVRKDGTYKKILESWGIERDAL</sequence>
<dbReference type="EMBL" id="PUEJ01000010">
    <property type="protein sequence ID" value="PRH84942.1"/>
    <property type="molecule type" value="Genomic_DNA"/>
</dbReference>
<dbReference type="AlphaFoldDB" id="A0A2S9Q6F8"/>
<dbReference type="SUPFAM" id="SSF53850">
    <property type="entry name" value="Periplasmic binding protein-like II"/>
    <property type="match status" value="1"/>
</dbReference>
<name>A0A2S9Q6F8_9HYPH</name>
<dbReference type="OrthoDB" id="4577708at2"/>
<evidence type="ECO:0000256" key="1">
    <source>
        <dbReference type="ARBA" id="ARBA00022729"/>
    </source>
</evidence>
<feature type="chain" id="PRO_5015717836" evidence="2">
    <location>
        <begin position="34"/>
        <end position="278"/>
    </location>
</feature>
<protein>
    <submittedName>
        <fullName evidence="4">ABC transporter substrate-binding protein</fullName>
    </submittedName>
</protein>
<evidence type="ECO:0000256" key="2">
    <source>
        <dbReference type="SAM" id="SignalP"/>
    </source>
</evidence>
<dbReference type="RefSeq" id="WP_105864528.1">
    <property type="nucleotide sequence ID" value="NZ_PUEJ01000010.1"/>
</dbReference>
<proteinExistence type="predicted"/>
<keyword evidence="1 2" id="KW-0732">Signal</keyword>
<comment type="caution">
    <text evidence="4">The sequence shown here is derived from an EMBL/GenBank/DDBJ whole genome shotgun (WGS) entry which is preliminary data.</text>
</comment>
<evidence type="ECO:0000259" key="3">
    <source>
        <dbReference type="SMART" id="SM00062"/>
    </source>
</evidence>
<dbReference type="Gene3D" id="3.40.190.10">
    <property type="entry name" value="Periplasmic binding protein-like II"/>
    <property type="match status" value="2"/>
</dbReference>
<organism evidence="4 5">
    <name type="scientific">Labrys okinawensis</name>
    <dbReference type="NCBI Taxonomy" id="346911"/>
    <lineage>
        <taxon>Bacteria</taxon>
        <taxon>Pseudomonadati</taxon>
        <taxon>Pseudomonadota</taxon>
        <taxon>Alphaproteobacteria</taxon>
        <taxon>Hyphomicrobiales</taxon>
        <taxon>Xanthobacteraceae</taxon>
        <taxon>Labrys</taxon>
    </lineage>
</organism>
<dbReference type="PANTHER" id="PTHR35936:SF17">
    <property type="entry name" value="ARGININE-BINDING EXTRACELLULAR PROTEIN ARTP"/>
    <property type="match status" value="1"/>
</dbReference>
<feature type="domain" description="Solute-binding protein family 3/N-terminal" evidence="3">
    <location>
        <begin position="47"/>
        <end position="275"/>
    </location>
</feature>
<accession>A0A2S9Q6F8</accession>
<dbReference type="Proteomes" id="UP000237682">
    <property type="component" value="Unassembled WGS sequence"/>
</dbReference>
<feature type="signal peptide" evidence="2">
    <location>
        <begin position="1"/>
        <end position="33"/>
    </location>
</feature>
<reference evidence="4 5" key="1">
    <citation type="submission" date="2018-02" db="EMBL/GenBank/DDBJ databases">
        <title>Whole genome sequencing of endophytic bacterium.</title>
        <authorList>
            <person name="Eedara R."/>
            <person name="Podile A.R."/>
        </authorList>
    </citation>
    <scope>NUCLEOTIDE SEQUENCE [LARGE SCALE GENOMIC DNA]</scope>
    <source>
        <strain evidence="4 5">RP1T</strain>
    </source>
</reference>
<dbReference type="Pfam" id="PF00497">
    <property type="entry name" value="SBP_bac_3"/>
    <property type="match status" value="1"/>
</dbReference>
<evidence type="ECO:0000313" key="5">
    <source>
        <dbReference type="Proteomes" id="UP000237682"/>
    </source>
</evidence>
<dbReference type="PANTHER" id="PTHR35936">
    <property type="entry name" value="MEMBRANE-BOUND LYTIC MUREIN TRANSGLYCOSYLASE F"/>
    <property type="match status" value="1"/>
</dbReference>